<evidence type="ECO:0000313" key="1">
    <source>
        <dbReference type="EMBL" id="GMA94273.1"/>
    </source>
</evidence>
<protein>
    <recommendedName>
        <fullName evidence="3">CopG family transcriptional regulator</fullName>
    </recommendedName>
</protein>
<name>A0ABQ6K0Z0_9MICO</name>
<comment type="caution">
    <text evidence="1">The sequence shown here is derived from an EMBL/GenBank/DDBJ whole genome shotgun (WGS) entry which is preliminary data.</text>
</comment>
<organism evidence="1 2">
    <name type="scientific">Pseudolysinimonas kribbensis</name>
    <dbReference type="NCBI Taxonomy" id="433641"/>
    <lineage>
        <taxon>Bacteria</taxon>
        <taxon>Bacillati</taxon>
        <taxon>Actinomycetota</taxon>
        <taxon>Actinomycetes</taxon>
        <taxon>Micrococcales</taxon>
        <taxon>Microbacteriaceae</taxon>
        <taxon>Pseudolysinimonas</taxon>
    </lineage>
</organism>
<proteinExistence type="predicted"/>
<evidence type="ECO:0008006" key="3">
    <source>
        <dbReference type="Google" id="ProtNLM"/>
    </source>
</evidence>
<dbReference type="EMBL" id="BSVB01000001">
    <property type="protein sequence ID" value="GMA94273.1"/>
    <property type="molecule type" value="Genomic_DNA"/>
</dbReference>
<evidence type="ECO:0000313" key="2">
    <source>
        <dbReference type="Proteomes" id="UP001157034"/>
    </source>
</evidence>
<sequence length="67" mass="7614">MYEELSYEPDRIAPTRNPKIFAVTDDVVTDPTAFMLGVADLLERAQRFEISRAEIVDALRVLGFAIR</sequence>
<accession>A0ABQ6K0Z0</accession>
<dbReference type="Proteomes" id="UP001157034">
    <property type="component" value="Unassembled WGS sequence"/>
</dbReference>
<reference evidence="2" key="1">
    <citation type="journal article" date="2019" name="Int. J. Syst. Evol. Microbiol.">
        <title>The Global Catalogue of Microorganisms (GCM) 10K type strain sequencing project: providing services to taxonomists for standard genome sequencing and annotation.</title>
        <authorList>
            <consortium name="The Broad Institute Genomics Platform"/>
            <consortium name="The Broad Institute Genome Sequencing Center for Infectious Disease"/>
            <person name="Wu L."/>
            <person name="Ma J."/>
        </authorList>
    </citation>
    <scope>NUCLEOTIDE SEQUENCE [LARGE SCALE GENOMIC DNA]</scope>
    <source>
        <strain evidence="2">NBRC 108894</strain>
    </source>
</reference>
<keyword evidence="2" id="KW-1185">Reference proteome</keyword>
<gene>
    <name evidence="1" type="ORF">GCM10025881_10970</name>
</gene>